<accession>A0A5N0TJJ1</accession>
<reference evidence="2 3" key="1">
    <citation type="submission" date="2019-09" db="EMBL/GenBank/DDBJ databases">
        <title>Wenzhouxiangella sp. Genome sequencing and assembly.</title>
        <authorList>
            <person name="Zhang R."/>
        </authorList>
    </citation>
    <scope>NUCLEOTIDE SEQUENCE [LARGE SCALE GENOMIC DNA]</scope>
    <source>
        <strain evidence="2 3">W260</strain>
    </source>
</reference>
<dbReference type="AlphaFoldDB" id="A0A5N0TJJ1"/>
<dbReference type="EMBL" id="VYXP01000002">
    <property type="protein sequence ID" value="KAA9133489.1"/>
    <property type="molecule type" value="Genomic_DNA"/>
</dbReference>
<comment type="caution">
    <text evidence="2">The sequence shown here is derived from an EMBL/GenBank/DDBJ whole genome shotgun (WGS) entry which is preliminary data.</text>
</comment>
<gene>
    <name evidence="2" type="ORF">F3N42_03820</name>
</gene>
<feature type="region of interest" description="Disordered" evidence="1">
    <location>
        <begin position="107"/>
        <end position="138"/>
    </location>
</feature>
<name>A0A5N0TJJ1_9GAMM</name>
<dbReference type="RefSeq" id="WP_150863050.1">
    <property type="nucleotide sequence ID" value="NZ_VYXP01000002.1"/>
</dbReference>
<evidence type="ECO:0000256" key="1">
    <source>
        <dbReference type="SAM" id="MobiDB-lite"/>
    </source>
</evidence>
<dbReference type="Proteomes" id="UP000325372">
    <property type="component" value="Unassembled WGS sequence"/>
</dbReference>
<sequence>MRAIIDALREHRNGRLVDELDTKFGKLVKAVARTGKEGGITITLKLKPRPHTAGLQVEMLDNVKLSIPEPDKATTLFYTHDDELVREDPNQRSFDGMEIVDTDTGEIVRRGGAGSGETVVDQLRPFSEKLAGPKNRHS</sequence>
<evidence type="ECO:0000313" key="3">
    <source>
        <dbReference type="Proteomes" id="UP000325372"/>
    </source>
</evidence>
<organism evidence="2 3">
    <name type="scientific">Marinihelvus fidelis</name>
    <dbReference type="NCBI Taxonomy" id="2613842"/>
    <lineage>
        <taxon>Bacteria</taxon>
        <taxon>Pseudomonadati</taxon>
        <taxon>Pseudomonadota</taxon>
        <taxon>Gammaproteobacteria</taxon>
        <taxon>Chromatiales</taxon>
        <taxon>Wenzhouxiangellaceae</taxon>
        <taxon>Marinihelvus</taxon>
    </lineage>
</organism>
<protein>
    <submittedName>
        <fullName evidence="2">Uncharacterized protein</fullName>
    </submittedName>
</protein>
<evidence type="ECO:0000313" key="2">
    <source>
        <dbReference type="EMBL" id="KAA9133489.1"/>
    </source>
</evidence>
<proteinExistence type="predicted"/>
<keyword evidence="3" id="KW-1185">Reference proteome</keyword>